<proteinExistence type="predicted"/>
<organism evidence="1">
    <name type="scientific">Anguilla anguilla</name>
    <name type="common">European freshwater eel</name>
    <name type="synonym">Muraena anguilla</name>
    <dbReference type="NCBI Taxonomy" id="7936"/>
    <lineage>
        <taxon>Eukaryota</taxon>
        <taxon>Metazoa</taxon>
        <taxon>Chordata</taxon>
        <taxon>Craniata</taxon>
        <taxon>Vertebrata</taxon>
        <taxon>Euteleostomi</taxon>
        <taxon>Actinopterygii</taxon>
        <taxon>Neopterygii</taxon>
        <taxon>Teleostei</taxon>
        <taxon>Anguilliformes</taxon>
        <taxon>Anguillidae</taxon>
        <taxon>Anguilla</taxon>
    </lineage>
</organism>
<accession>A0A0E9UZC6</accession>
<protein>
    <submittedName>
        <fullName evidence="1">Uncharacterized protein</fullName>
    </submittedName>
</protein>
<reference evidence="1" key="1">
    <citation type="submission" date="2014-11" db="EMBL/GenBank/DDBJ databases">
        <authorList>
            <person name="Amaro Gonzalez C."/>
        </authorList>
    </citation>
    <scope>NUCLEOTIDE SEQUENCE</scope>
</reference>
<name>A0A0E9UZC6_ANGAN</name>
<evidence type="ECO:0000313" key="1">
    <source>
        <dbReference type="EMBL" id="JAH71106.1"/>
    </source>
</evidence>
<reference evidence="1" key="2">
    <citation type="journal article" date="2015" name="Fish Shellfish Immunol.">
        <title>Early steps in the European eel (Anguilla anguilla)-Vibrio vulnificus interaction in the gills: Role of the RtxA13 toxin.</title>
        <authorList>
            <person name="Callol A."/>
            <person name="Pajuelo D."/>
            <person name="Ebbesson L."/>
            <person name="Teles M."/>
            <person name="MacKenzie S."/>
            <person name="Amaro C."/>
        </authorList>
    </citation>
    <scope>NUCLEOTIDE SEQUENCE</scope>
</reference>
<dbReference type="AlphaFoldDB" id="A0A0E9UZC6"/>
<sequence length="61" mass="6943">MSASPKESLIECPNMHLKPQVKDRCASIQKDNKDNSLAQEKYWWADLQCFCISSLQALKTA</sequence>
<dbReference type="EMBL" id="GBXM01037471">
    <property type="protein sequence ID" value="JAH71106.1"/>
    <property type="molecule type" value="Transcribed_RNA"/>
</dbReference>